<evidence type="ECO:0000313" key="3">
    <source>
        <dbReference type="Proteomes" id="UP000246591"/>
    </source>
</evidence>
<dbReference type="GeneID" id="40102498"/>
<feature type="domain" description="DUF7172" evidence="1">
    <location>
        <begin position="2"/>
        <end position="199"/>
    </location>
</feature>
<protein>
    <recommendedName>
        <fullName evidence="1">DUF7172 domain-containing protein</fullName>
    </recommendedName>
</protein>
<evidence type="ECO:0000259" key="1">
    <source>
        <dbReference type="Pfam" id="PF23787"/>
    </source>
</evidence>
<gene>
    <name evidence="2" type="primary">33</name>
    <name evidence="2" type="ORF">PBI_SOUR_33</name>
</gene>
<proteinExistence type="predicted"/>
<organism evidence="2 3">
    <name type="scientific">Gordonia phage Sour</name>
    <dbReference type="NCBI Taxonomy" id="2182349"/>
    <lineage>
        <taxon>Viruses</taxon>
        <taxon>Duplodnaviria</taxon>
        <taxon>Heunggongvirae</taxon>
        <taxon>Uroviricota</taxon>
        <taxon>Caudoviricetes</taxon>
        <taxon>Sourvirus</taxon>
        <taxon>Sourvirus sour</taxon>
    </lineage>
</organism>
<dbReference type="KEGG" id="vg:40102498"/>
<name>A0A2U8UKH0_9CAUD</name>
<sequence length="204" mass="22651">MVNVCVSENLAVEAGAISLQPWSVPRLVADVRANSSGDGTLFPQVTLPGKLMIDQQIGWINETPLDQMVLLRITRARRDWLVSNPNAIQIRDRWSYALDKTPSVPSVVGSYNSQVGSAIDLGTNTVAEPVAGRQWVSQDAHSSDEWVGPVAPGEKLNLWYRCYVWTPPPFSDNANRSNPQHEVRVRFTRIQMIAYPQQGRLVSG</sequence>
<dbReference type="InterPro" id="IPR055596">
    <property type="entry name" value="DUF7172"/>
</dbReference>
<reference evidence="3" key="1">
    <citation type="submission" date="2018-03" db="EMBL/GenBank/DDBJ databases">
        <authorList>
            <person name="Keele B.F."/>
        </authorList>
    </citation>
    <scope>NUCLEOTIDE SEQUENCE [LARGE SCALE GENOMIC DNA]</scope>
</reference>
<dbReference type="EMBL" id="MH153810">
    <property type="protein sequence ID" value="AWN04234.1"/>
    <property type="molecule type" value="Genomic_DNA"/>
</dbReference>
<evidence type="ECO:0000313" key="2">
    <source>
        <dbReference type="EMBL" id="AWN04234.1"/>
    </source>
</evidence>
<accession>A0A2U8UKH0</accession>
<dbReference type="Pfam" id="PF23787">
    <property type="entry name" value="DUF7172"/>
    <property type="match status" value="1"/>
</dbReference>
<dbReference type="RefSeq" id="YP_009625604.1">
    <property type="nucleotide sequence ID" value="NC_042132.1"/>
</dbReference>
<keyword evidence="3" id="KW-1185">Reference proteome</keyword>
<dbReference type="Proteomes" id="UP000246591">
    <property type="component" value="Segment"/>
</dbReference>